<feature type="region of interest" description="Disordered" evidence="1">
    <location>
        <begin position="79"/>
        <end position="107"/>
    </location>
</feature>
<protein>
    <submittedName>
        <fullName evidence="2">Uncharacterized protein</fullName>
    </submittedName>
</protein>
<dbReference type="EMBL" id="QLNQ01000029">
    <property type="protein sequence ID" value="RCK56270.1"/>
    <property type="molecule type" value="Genomic_DNA"/>
</dbReference>
<name>A0A367XSQ5_9ASCO</name>
<keyword evidence="3" id="KW-1185">Reference proteome</keyword>
<evidence type="ECO:0000256" key="1">
    <source>
        <dbReference type="SAM" id="MobiDB-lite"/>
    </source>
</evidence>
<reference evidence="2 3" key="1">
    <citation type="submission" date="2018-06" db="EMBL/GenBank/DDBJ databases">
        <title>Whole genome sequencing of Candida tropicalis (genome annotated by CSBL at Korea University).</title>
        <authorList>
            <person name="Ahn J."/>
        </authorList>
    </citation>
    <scope>NUCLEOTIDE SEQUENCE [LARGE SCALE GENOMIC DNA]</scope>
    <source>
        <strain evidence="2 3">ATCC 20962</strain>
    </source>
</reference>
<proteinExistence type="predicted"/>
<evidence type="ECO:0000313" key="3">
    <source>
        <dbReference type="Proteomes" id="UP000253472"/>
    </source>
</evidence>
<organism evidence="2 3">
    <name type="scientific">Candida viswanathii</name>
    <dbReference type="NCBI Taxonomy" id="5486"/>
    <lineage>
        <taxon>Eukaryota</taxon>
        <taxon>Fungi</taxon>
        <taxon>Dikarya</taxon>
        <taxon>Ascomycota</taxon>
        <taxon>Saccharomycotina</taxon>
        <taxon>Pichiomycetes</taxon>
        <taxon>Debaryomycetaceae</taxon>
        <taxon>Candida/Lodderomyces clade</taxon>
        <taxon>Candida</taxon>
    </lineage>
</organism>
<dbReference type="AlphaFoldDB" id="A0A367XSQ5"/>
<comment type="caution">
    <text evidence="2">The sequence shown here is derived from an EMBL/GenBank/DDBJ whole genome shotgun (WGS) entry which is preliminary data.</text>
</comment>
<gene>
    <name evidence="2" type="ORF">Cantr_05716</name>
</gene>
<dbReference type="Proteomes" id="UP000253472">
    <property type="component" value="Unassembled WGS sequence"/>
</dbReference>
<sequence>MEISATSRSRSHLPNIILGLGKAKTWICIAQTPALAPTMLLAPEPQTSAPSPPPLDAETKEVQNFTVKGTETSLFSDVLPESNSLQEQTSIASEARKASSFHLGPPP</sequence>
<feature type="compositionally biased region" description="Polar residues" evidence="1">
    <location>
        <begin position="79"/>
        <end position="92"/>
    </location>
</feature>
<accession>A0A367XSQ5</accession>
<evidence type="ECO:0000313" key="2">
    <source>
        <dbReference type="EMBL" id="RCK56270.1"/>
    </source>
</evidence>